<protein>
    <submittedName>
        <fullName evidence="1">Uncharacterized protein</fullName>
    </submittedName>
</protein>
<dbReference type="EMBL" id="FNUL01000020">
    <property type="protein sequence ID" value="SEG05288.1"/>
    <property type="molecule type" value="Genomic_DNA"/>
</dbReference>
<dbReference type="Proteomes" id="UP000236726">
    <property type="component" value="Unassembled WGS sequence"/>
</dbReference>
<gene>
    <name evidence="1" type="ORF">SAMN05216537_12028</name>
</gene>
<organism evidence="1 2">
    <name type="scientific">Lachnospira multipara</name>
    <dbReference type="NCBI Taxonomy" id="28051"/>
    <lineage>
        <taxon>Bacteria</taxon>
        <taxon>Bacillati</taxon>
        <taxon>Bacillota</taxon>
        <taxon>Clostridia</taxon>
        <taxon>Lachnospirales</taxon>
        <taxon>Lachnospiraceae</taxon>
        <taxon>Lachnospira</taxon>
    </lineage>
</organism>
<evidence type="ECO:0000313" key="1">
    <source>
        <dbReference type="EMBL" id="SEG05288.1"/>
    </source>
</evidence>
<dbReference type="AlphaFoldDB" id="A0A1H5X0P9"/>
<name>A0A1H5X0P9_9FIRM</name>
<keyword evidence="2" id="KW-1185">Reference proteome</keyword>
<reference evidence="1 2" key="1">
    <citation type="submission" date="2016-10" db="EMBL/GenBank/DDBJ databases">
        <authorList>
            <person name="de Groot N.N."/>
        </authorList>
    </citation>
    <scope>NUCLEOTIDE SEQUENCE [LARGE SCALE GENOMIC DNA]</scope>
    <source>
        <strain evidence="1 2">D15d</strain>
    </source>
</reference>
<proteinExistence type="predicted"/>
<sequence length="44" mass="5297">MTKFEDKEGDWILNITSVITFGRIHLVEDEKNRHSHIIRYKINV</sequence>
<accession>A0A1H5X0P9</accession>
<evidence type="ECO:0000313" key="2">
    <source>
        <dbReference type="Proteomes" id="UP000236726"/>
    </source>
</evidence>